<dbReference type="EC" id="2.3.2.27" evidence="3"/>
<keyword evidence="4" id="KW-0808">Transferase</keyword>
<dbReference type="Pfam" id="PF25368">
    <property type="entry name" value="PUB10_N"/>
    <property type="match status" value="1"/>
</dbReference>
<dbReference type="UniPathway" id="UPA00143"/>
<dbReference type="SMART" id="SM00185">
    <property type="entry name" value="ARM"/>
    <property type="match status" value="3"/>
</dbReference>
<dbReference type="InterPro" id="IPR011989">
    <property type="entry name" value="ARM-like"/>
</dbReference>
<keyword evidence="5" id="KW-0677">Repeat</keyword>
<dbReference type="EMBL" id="QGNW01001287">
    <property type="protein sequence ID" value="RVW47136.1"/>
    <property type="molecule type" value="Genomic_DNA"/>
</dbReference>
<keyword evidence="6" id="KW-0833">Ubl conjugation pathway</keyword>
<feature type="repeat" description="ARM" evidence="7">
    <location>
        <begin position="419"/>
        <end position="461"/>
    </location>
</feature>
<evidence type="ECO:0000256" key="7">
    <source>
        <dbReference type="PROSITE-ProRule" id="PRU00259"/>
    </source>
</evidence>
<evidence type="ECO:0000313" key="10">
    <source>
        <dbReference type="Proteomes" id="UP000288805"/>
    </source>
</evidence>
<comment type="pathway">
    <text evidence="2">Protein modification; protein ubiquitination.</text>
</comment>
<dbReference type="AlphaFoldDB" id="A0A438EHE8"/>
<evidence type="ECO:0000256" key="6">
    <source>
        <dbReference type="ARBA" id="ARBA00022786"/>
    </source>
</evidence>
<gene>
    <name evidence="9" type="primary">PUB19_1</name>
    <name evidence="9" type="ORF">CK203_070109</name>
</gene>
<dbReference type="PROSITE" id="PS51698">
    <property type="entry name" value="U_BOX"/>
    <property type="match status" value="1"/>
</dbReference>
<reference evidence="9 10" key="1">
    <citation type="journal article" date="2018" name="PLoS Genet.">
        <title>Population sequencing reveals clonal diversity and ancestral inbreeding in the grapevine cultivar Chardonnay.</title>
        <authorList>
            <person name="Roach M.J."/>
            <person name="Johnson D.L."/>
            <person name="Bohlmann J."/>
            <person name="van Vuuren H.J."/>
            <person name="Jones S.J."/>
            <person name="Pretorius I.S."/>
            <person name="Schmidt S.A."/>
            <person name="Borneman A.R."/>
        </authorList>
    </citation>
    <scope>NUCLEOTIDE SEQUENCE [LARGE SCALE GENOMIC DNA]</scope>
    <source>
        <strain evidence="10">cv. Chardonnay</strain>
        <tissue evidence="9">Leaf</tissue>
    </source>
</reference>
<protein>
    <recommendedName>
        <fullName evidence="3">RING-type E3 ubiquitin transferase</fullName>
        <ecNumber evidence="3">2.3.2.27</ecNumber>
    </recommendedName>
</protein>
<evidence type="ECO:0000256" key="1">
    <source>
        <dbReference type="ARBA" id="ARBA00000900"/>
    </source>
</evidence>
<dbReference type="SUPFAM" id="SSF57850">
    <property type="entry name" value="RING/U-box"/>
    <property type="match status" value="1"/>
</dbReference>
<dbReference type="InterPro" id="IPR057623">
    <property type="entry name" value="PUB12-19-like_N"/>
</dbReference>
<dbReference type="Proteomes" id="UP000288805">
    <property type="component" value="Unassembled WGS sequence"/>
</dbReference>
<dbReference type="SUPFAM" id="SSF48371">
    <property type="entry name" value="ARM repeat"/>
    <property type="match status" value="1"/>
</dbReference>
<sequence length="683" mass="75439">MTHKIHASPRRILTFPAVHPCDAVAPATLLASLVNLATTICGYKSKFFAANKRNTRELIRQIGILLVFLEEILDRRLDLPASAVLSFSELHVTLQKIVYLLEDCSFGGARLLMLMKSERVSNHLRILIRATATALDVLPLELIDVSDEVKESVELTMRQARRVRFEVEADDERASKDVLLILDGFEDGVVPDRGDIRRVLDYVGIRSWSECNKEVKFLDTELGLEWSNMEKREVAFLSSLMGFMSYCRFALFDVVDGEAGQQLDKECSSDVLNCLNPDDFRCPITLELMTDPVTIETGHTYERSSILKWFRAGNPICPKTGEKVVSMDVVPNMALQRLIQQYCSANGIPISEPGHRNHDITRTVLAGSLAAEGAMKVMANFLAGRLAAGTSGERNKAAYEIRLLAKTNIFNRYCLAEAGSIPRLLHLLSSGDSSSQHNAIAALLNLSKYSKSKTIMAENGGLELIVGVLRKGLKIEVRELAAATLYYLASVEEYRKLIGEIPEAFPALLELIKTRTDRGKKNALVAIFGLLTFPDNHWRVLASGAVPLLVNLLTSSEREDLVTASLAVLATLAEKLDGTITILGTGALHLILQILNSSPSRPGIEYCVSLLLALCINGGKEVVSVLVKNPSLMGSLYSLLTEDNSRASKKARSLIRILHEFCERRASGLVTPAFPEERYVDVW</sequence>
<dbReference type="GO" id="GO:0016567">
    <property type="term" value="P:protein ubiquitination"/>
    <property type="evidence" value="ECO:0007669"/>
    <property type="project" value="UniProtKB-UniPathway"/>
</dbReference>
<evidence type="ECO:0000256" key="3">
    <source>
        <dbReference type="ARBA" id="ARBA00012483"/>
    </source>
</evidence>
<dbReference type="PANTHER" id="PTHR23315:SF307">
    <property type="entry name" value="U-BOX DOMAIN-CONTAINING PROTEIN 19"/>
    <property type="match status" value="1"/>
</dbReference>
<dbReference type="InterPro" id="IPR016024">
    <property type="entry name" value="ARM-type_fold"/>
</dbReference>
<evidence type="ECO:0000256" key="4">
    <source>
        <dbReference type="ARBA" id="ARBA00022679"/>
    </source>
</evidence>
<comment type="caution">
    <text evidence="9">The sequence shown here is derived from an EMBL/GenBank/DDBJ whole genome shotgun (WGS) entry which is preliminary data.</text>
</comment>
<dbReference type="PROSITE" id="PS50176">
    <property type="entry name" value="ARM_REPEAT"/>
    <property type="match status" value="2"/>
</dbReference>
<dbReference type="PANTHER" id="PTHR23315">
    <property type="entry name" value="U BOX DOMAIN-CONTAINING"/>
    <property type="match status" value="1"/>
</dbReference>
<evidence type="ECO:0000259" key="8">
    <source>
        <dbReference type="PROSITE" id="PS51698"/>
    </source>
</evidence>
<dbReference type="InterPro" id="IPR045210">
    <property type="entry name" value="RING-Ubox_PUB"/>
</dbReference>
<dbReference type="Gene3D" id="3.30.40.10">
    <property type="entry name" value="Zinc/RING finger domain, C3HC4 (zinc finger)"/>
    <property type="match status" value="1"/>
</dbReference>
<feature type="repeat" description="ARM" evidence="7">
    <location>
        <begin position="544"/>
        <end position="587"/>
    </location>
</feature>
<dbReference type="GO" id="GO:0010029">
    <property type="term" value="P:regulation of seed germination"/>
    <property type="evidence" value="ECO:0007669"/>
    <property type="project" value="UniProtKB-ARBA"/>
</dbReference>
<dbReference type="GO" id="GO:0061630">
    <property type="term" value="F:ubiquitin protein ligase activity"/>
    <property type="evidence" value="ECO:0007669"/>
    <property type="project" value="UniProtKB-EC"/>
</dbReference>
<dbReference type="FunFam" id="1.25.10.10:FF:000485">
    <property type="entry name" value="RING-type E3 ubiquitin transferase"/>
    <property type="match status" value="1"/>
</dbReference>
<proteinExistence type="predicted"/>
<accession>A0A438EHE8</accession>
<dbReference type="InterPro" id="IPR013083">
    <property type="entry name" value="Znf_RING/FYVE/PHD"/>
</dbReference>
<evidence type="ECO:0000256" key="2">
    <source>
        <dbReference type="ARBA" id="ARBA00004906"/>
    </source>
</evidence>
<comment type="catalytic activity">
    <reaction evidence="1">
        <text>S-ubiquitinyl-[E2 ubiquitin-conjugating enzyme]-L-cysteine + [acceptor protein]-L-lysine = [E2 ubiquitin-conjugating enzyme]-L-cysteine + N(6)-ubiquitinyl-[acceptor protein]-L-lysine.</text>
        <dbReference type="EC" id="2.3.2.27"/>
    </reaction>
</comment>
<dbReference type="SMART" id="SM00504">
    <property type="entry name" value="Ubox"/>
    <property type="match status" value="1"/>
</dbReference>
<name>A0A438EHE8_VITVI</name>
<dbReference type="InterPro" id="IPR000225">
    <property type="entry name" value="Armadillo"/>
</dbReference>
<evidence type="ECO:0000313" key="9">
    <source>
        <dbReference type="EMBL" id="RVW47136.1"/>
    </source>
</evidence>
<dbReference type="InterPro" id="IPR003613">
    <property type="entry name" value="Ubox_domain"/>
</dbReference>
<feature type="domain" description="U-box" evidence="8">
    <location>
        <begin position="275"/>
        <end position="349"/>
    </location>
</feature>
<dbReference type="Gene3D" id="1.25.10.10">
    <property type="entry name" value="Leucine-rich Repeat Variant"/>
    <property type="match status" value="1"/>
</dbReference>
<dbReference type="InterPro" id="IPR058678">
    <property type="entry name" value="ARM_PUB"/>
</dbReference>
<evidence type="ECO:0000256" key="5">
    <source>
        <dbReference type="ARBA" id="ARBA00022737"/>
    </source>
</evidence>
<dbReference type="CDD" id="cd16664">
    <property type="entry name" value="RING-Ubox_PUB"/>
    <property type="match status" value="1"/>
</dbReference>
<dbReference type="Pfam" id="PF25598">
    <property type="entry name" value="ARM_PUB"/>
    <property type="match status" value="1"/>
</dbReference>
<dbReference type="Pfam" id="PF04564">
    <property type="entry name" value="U-box"/>
    <property type="match status" value="1"/>
</dbReference>
<dbReference type="FunFam" id="3.30.40.10:FF:000442">
    <property type="entry name" value="RING-type E3 ubiquitin transferase"/>
    <property type="match status" value="1"/>
</dbReference>
<organism evidence="9 10">
    <name type="scientific">Vitis vinifera</name>
    <name type="common">Grape</name>
    <dbReference type="NCBI Taxonomy" id="29760"/>
    <lineage>
        <taxon>Eukaryota</taxon>
        <taxon>Viridiplantae</taxon>
        <taxon>Streptophyta</taxon>
        <taxon>Embryophyta</taxon>
        <taxon>Tracheophyta</taxon>
        <taxon>Spermatophyta</taxon>
        <taxon>Magnoliopsida</taxon>
        <taxon>eudicotyledons</taxon>
        <taxon>Gunneridae</taxon>
        <taxon>Pentapetalae</taxon>
        <taxon>rosids</taxon>
        <taxon>Vitales</taxon>
        <taxon>Vitaceae</taxon>
        <taxon>Viteae</taxon>
        <taxon>Vitis</taxon>
    </lineage>
</organism>